<accession>A0A177D6N4</accession>
<dbReference type="Proteomes" id="UP000077248">
    <property type="component" value="Unassembled WGS sequence"/>
</dbReference>
<name>A0A177D6N4_ALTAL</name>
<evidence type="ECO:0000313" key="2">
    <source>
        <dbReference type="EMBL" id="OAG15403.1"/>
    </source>
</evidence>
<feature type="region of interest" description="Disordered" evidence="1">
    <location>
        <begin position="34"/>
        <end position="57"/>
    </location>
</feature>
<dbReference type="RefSeq" id="XP_018380824.1">
    <property type="nucleotide sequence ID" value="XM_018531809.1"/>
</dbReference>
<dbReference type="OMA" id="FWFHVLR"/>
<keyword evidence="3" id="KW-1185">Reference proteome</keyword>
<evidence type="ECO:0000256" key="1">
    <source>
        <dbReference type="SAM" id="MobiDB-lite"/>
    </source>
</evidence>
<sequence length="161" mass="18253">MSVGERKMRITPLKRMFHRLHDAAHAVAMNTRRFQTSANSSKNPTSSPPLPRQQAENPSLPSFSLIKQLQTAKPAVRYTIYAGLGLMATVETTFWFHVLRAKFFPRASREEQDQADALLDRLRDAMRGYHSVWMANYGRYYAAHVWGLGYGGLNGLESDGH</sequence>
<feature type="compositionally biased region" description="Polar residues" evidence="1">
    <location>
        <begin position="34"/>
        <end position="45"/>
    </location>
</feature>
<proteinExistence type="predicted"/>
<dbReference type="AlphaFoldDB" id="A0A177D6N4"/>
<protein>
    <submittedName>
        <fullName evidence="2">Uncharacterized protein</fullName>
    </submittedName>
</protein>
<gene>
    <name evidence="2" type="ORF">CC77DRAFT_466591</name>
</gene>
<reference evidence="2 3" key="1">
    <citation type="submission" date="2016-05" db="EMBL/GenBank/DDBJ databases">
        <title>Comparative analysis of secretome profiles of manganese(II)-oxidizing ascomycete fungi.</title>
        <authorList>
            <consortium name="DOE Joint Genome Institute"/>
            <person name="Zeiner C.A."/>
            <person name="Purvine S.O."/>
            <person name="Zink E.M."/>
            <person name="Wu S."/>
            <person name="Pasa-Tolic L."/>
            <person name="Chaput D.L."/>
            <person name="Haridas S."/>
            <person name="Grigoriev I.V."/>
            <person name="Santelli C.M."/>
            <person name="Hansel C.M."/>
        </authorList>
    </citation>
    <scope>NUCLEOTIDE SEQUENCE [LARGE SCALE GENOMIC DNA]</scope>
    <source>
        <strain evidence="2 3">SRC1lrK2f</strain>
    </source>
</reference>
<dbReference type="EMBL" id="KV441494">
    <property type="protein sequence ID" value="OAG15403.1"/>
    <property type="molecule type" value="Genomic_DNA"/>
</dbReference>
<dbReference type="VEuPathDB" id="FungiDB:CC77DRAFT_466591"/>
<dbReference type="KEGG" id="aalt:CC77DRAFT_466591"/>
<dbReference type="GeneID" id="29117403"/>
<evidence type="ECO:0000313" key="3">
    <source>
        <dbReference type="Proteomes" id="UP000077248"/>
    </source>
</evidence>
<organism evidence="2 3">
    <name type="scientific">Alternaria alternata</name>
    <name type="common">Alternaria rot fungus</name>
    <name type="synonym">Torula alternata</name>
    <dbReference type="NCBI Taxonomy" id="5599"/>
    <lineage>
        <taxon>Eukaryota</taxon>
        <taxon>Fungi</taxon>
        <taxon>Dikarya</taxon>
        <taxon>Ascomycota</taxon>
        <taxon>Pezizomycotina</taxon>
        <taxon>Dothideomycetes</taxon>
        <taxon>Pleosporomycetidae</taxon>
        <taxon>Pleosporales</taxon>
        <taxon>Pleosporineae</taxon>
        <taxon>Pleosporaceae</taxon>
        <taxon>Alternaria</taxon>
        <taxon>Alternaria sect. Alternaria</taxon>
        <taxon>Alternaria alternata complex</taxon>
    </lineage>
</organism>